<keyword evidence="4" id="KW-1185">Reference proteome</keyword>
<dbReference type="AlphaFoldDB" id="A0A1K1MN05"/>
<dbReference type="RefSeq" id="WP_072315953.1">
    <property type="nucleotide sequence ID" value="NZ_FPJE01000003.1"/>
</dbReference>
<organism evidence="3 4">
    <name type="scientific">Sinomicrobium oceani</name>
    <dbReference type="NCBI Taxonomy" id="1150368"/>
    <lineage>
        <taxon>Bacteria</taxon>
        <taxon>Pseudomonadati</taxon>
        <taxon>Bacteroidota</taxon>
        <taxon>Flavobacteriia</taxon>
        <taxon>Flavobacteriales</taxon>
        <taxon>Flavobacteriaceae</taxon>
        <taxon>Sinomicrobium</taxon>
    </lineage>
</organism>
<dbReference type="STRING" id="1150368.SAMN02927921_00666"/>
<evidence type="ECO:0000259" key="2">
    <source>
        <dbReference type="Pfam" id="PF00144"/>
    </source>
</evidence>
<evidence type="ECO:0000313" key="4">
    <source>
        <dbReference type="Proteomes" id="UP000182248"/>
    </source>
</evidence>
<dbReference type="EMBL" id="FPJE01000003">
    <property type="protein sequence ID" value="SFW24536.1"/>
    <property type="molecule type" value="Genomic_DNA"/>
</dbReference>
<feature type="chain" id="PRO_5013335308" evidence="1">
    <location>
        <begin position="23"/>
        <end position="547"/>
    </location>
</feature>
<keyword evidence="1" id="KW-0732">Signal</keyword>
<dbReference type="PANTHER" id="PTHR46825:SF9">
    <property type="entry name" value="BETA-LACTAMASE-RELATED DOMAIN-CONTAINING PROTEIN"/>
    <property type="match status" value="1"/>
</dbReference>
<proteinExistence type="predicted"/>
<dbReference type="InterPro" id="IPR050491">
    <property type="entry name" value="AmpC-like"/>
</dbReference>
<feature type="signal peptide" evidence="1">
    <location>
        <begin position="1"/>
        <end position="22"/>
    </location>
</feature>
<dbReference type="Proteomes" id="UP000182248">
    <property type="component" value="Unassembled WGS sequence"/>
</dbReference>
<reference evidence="3 4" key="1">
    <citation type="submission" date="2016-11" db="EMBL/GenBank/DDBJ databases">
        <authorList>
            <person name="Jaros S."/>
            <person name="Januszkiewicz K."/>
            <person name="Wedrychowicz H."/>
        </authorList>
    </citation>
    <scope>NUCLEOTIDE SEQUENCE [LARGE SCALE GENOMIC DNA]</scope>
    <source>
        <strain evidence="3 4">CGMCC 1.12145</strain>
    </source>
</reference>
<dbReference type="SUPFAM" id="SSF56601">
    <property type="entry name" value="beta-lactamase/transpeptidase-like"/>
    <property type="match status" value="1"/>
</dbReference>
<name>A0A1K1MN05_9FLAO</name>
<dbReference type="InterPro" id="IPR001466">
    <property type="entry name" value="Beta-lactam-related"/>
</dbReference>
<gene>
    <name evidence="3" type="ORF">SAMN02927921_00666</name>
</gene>
<dbReference type="InterPro" id="IPR012338">
    <property type="entry name" value="Beta-lactam/transpept-like"/>
</dbReference>
<evidence type="ECO:0000313" key="3">
    <source>
        <dbReference type="EMBL" id="SFW24536.1"/>
    </source>
</evidence>
<dbReference type="Pfam" id="PF00144">
    <property type="entry name" value="Beta-lactamase"/>
    <property type="match status" value="1"/>
</dbReference>
<protein>
    <submittedName>
        <fullName evidence="3">CubicO group peptidase, beta-lactamase class C family</fullName>
    </submittedName>
</protein>
<sequence>MYNFRALLYMIFLLLFTSAVQAQLSETQYAKIDSLFRSWNAPGHPGGSIAVMQGDKTVFSGAYGLASLEYPVPNNPEMRYNIASVSKQFSGLGIVVLHLQHKLSLDAPISRYIDDLPGFGNRITIRQMLHHTSGLRSLHALFALAGWRDDDLRTNADLDRIMTAQQDLNFQPGSEYLYCNTGYMFLANIIENVTGQDFTTFMQNEIFEPLGMTATYVEARYNRVVPDNATSYDATDNGFVRAVEYWGYVGSGNIHTTTADMLKYLKNYYDPRPGWEKAFDMMRTLDPLTDGSFNRYAFGVNIDTLYGQQRISHGGSIGGFRSHAAVFPLKKTSIVVLTNFSSSSPASLSDEIATVIFGKNDQEPPVRTIKLPERYIQNLIGDYWDDKTYEQRRVSARGDTLLLHNGRKISGYLPAAKDSFVPVQPATAEKLSFKGHTLTLYPTAGSPPVQFEKFVKTPPTPALLNSYTGTYYSPELETLYTLHYKDGKLFAYHIRHGKIVLTPVKEDRLQGDYPMRNIKFKRNQNNEITGLYASNGRARNVWFEKTD</sequence>
<accession>A0A1K1MN05</accession>
<dbReference type="OrthoDB" id="9793489at2"/>
<dbReference type="PANTHER" id="PTHR46825">
    <property type="entry name" value="D-ALANYL-D-ALANINE-CARBOXYPEPTIDASE/ENDOPEPTIDASE AMPH"/>
    <property type="match status" value="1"/>
</dbReference>
<feature type="domain" description="Beta-lactamase-related" evidence="2">
    <location>
        <begin position="42"/>
        <end position="345"/>
    </location>
</feature>
<dbReference type="Gene3D" id="3.40.710.10">
    <property type="entry name" value="DD-peptidase/beta-lactamase superfamily"/>
    <property type="match status" value="1"/>
</dbReference>
<evidence type="ECO:0000256" key="1">
    <source>
        <dbReference type="SAM" id="SignalP"/>
    </source>
</evidence>